<sequence>MRGSRRRKSGAGRPSKDFCGAEAPAGLVGLVLPVGGVDSSGTRRGSGGLDEAAEVGDRSTLGSMASGLSTCLRNGKDCIVLILASQRVGQDPKVLEKW</sequence>
<reference evidence="1" key="2">
    <citation type="journal article" date="2023" name="Plants (Basel)">
        <title>Annotation of the Turnera subulata (Passifloraceae) Draft Genome Reveals the S-Locus Evolved after the Divergence of Turneroideae from Passifloroideae in a Stepwise Manner.</title>
        <authorList>
            <person name="Henning P.M."/>
            <person name="Roalson E.H."/>
            <person name="Mir W."/>
            <person name="McCubbin A.G."/>
            <person name="Shore J.S."/>
        </authorList>
    </citation>
    <scope>NUCLEOTIDE SEQUENCE</scope>
    <source>
        <strain evidence="1">F60SS</strain>
    </source>
</reference>
<evidence type="ECO:0000313" key="2">
    <source>
        <dbReference type="Proteomes" id="UP001141552"/>
    </source>
</evidence>
<name>A0A9Q0J3S0_9ROSI</name>
<reference evidence="1" key="1">
    <citation type="submission" date="2022-02" db="EMBL/GenBank/DDBJ databases">
        <authorList>
            <person name="Henning P.M."/>
            <person name="McCubbin A.G."/>
            <person name="Shore J.S."/>
        </authorList>
    </citation>
    <scope>NUCLEOTIDE SEQUENCE</scope>
    <source>
        <strain evidence="1">F60SS</strain>
        <tissue evidence="1">Leaves</tissue>
    </source>
</reference>
<dbReference type="EMBL" id="JAKUCV010006149">
    <property type="protein sequence ID" value="KAJ4828526.1"/>
    <property type="molecule type" value="Genomic_DNA"/>
</dbReference>
<keyword evidence="2" id="KW-1185">Reference proteome</keyword>
<gene>
    <name evidence="1" type="ORF">Tsubulata_002856</name>
</gene>
<dbReference type="Proteomes" id="UP001141552">
    <property type="component" value="Unassembled WGS sequence"/>
</dbReference>
<comment type="caution">
    <text evidence="1">The sequence shown here is derived from an EMBL/GenBank/DDBJ whole genome shotgun (WGS) entry which is preliminary data.</text>
</comment>
<organism evidence="1 2">
    <name type="scientific">Turnera subulata</name>
    <dbReference type="NCBI Taxonomy" id="218843"/>
    <lineage>
        <taxon>Eukaryota</taxon>
        <taxon>Viridiplantae</taxon>
        <taxon>Streptophyta</taxon>
        <taxon>Embryophyta</taxon>
        <taxon>Tracheophyta</taxon>
        <taxon>Spermatophyta</taxon>
        <taxon>Magnoliopsida</taxon>
        <taxon>eudicotyledons</taxon>
        <taxon>Gunneridae</taxon>
        <taxon>Pentapetalae</taxon>
        <taxon>rosids</taxon>
        <taxon>fabids</taxon>
        <taxon>Malpighiales</taxon>
        <taxon>Passifloraceae</taxon>
        <taxon>Turnera</taxon>
    </lineage>
</organism>
<proteinExistence type="predicted"/>
<evidence type="ECO:0000313" key="1">
    <source>
        <dbReference type="EMBL" id="KAJ4828526.1"/>
    </source>
</evidence>
<accession>A0A9Q0J3S0</accession>
<protein>
    <submittedName>
        <fullName evidence="1">Uncharacterized protein</fullName>
    </submittedName>
</protein>
<dbReference type="AlphaFoldDB" id="A0A9Q0J3S0"/>